<keyword evidence="2" id="KW-0540">Nuclease</keyword>
<evidence type="ECO:0000313" key="3">
    <source>
        <dbReference type="Proteomes" id="UP000261739"/>
    </source>
</evidence>
<keyword evidence="2" id="KW-0378">Hydrolase</keyword>
<dbReference type="AlphaFoldDB" id="A0A3D4SXB0"/>
<dbReference type="GO" id="GO:0004519">
    <property type="term" value="F:endonuclease activity"/>
    <property type="evidence" value="ECO:0007669"/>
    <property type="project" value="UniProtKB-KW"/>
</dbReference>
<dbReference type="EMBL" id="DQID01000100">
    <property type="protein sequence ID" value="HCT13872.1"/>
    <property type="molecule type" value="Genomic_DNA"/>
</dbReference>
<dbReference type="STRING" id="863239.GCA_000213935_00460"/>
<feature type="region of interest" description="Disordered" evidence="1">
    <location>
        <begin position="176"/>
        <end position="208"/>
    </location>
</feature>
<comment type="caution">
    <text evidence="2">The sequence shown here is derived from an EMBL/GenBank/DDBJ whole genome shotgun (WGS) entry which is preliminary data.</text>
</comment>
<dbReference type="CDD" id="cd00085">
    <property type="entry name" value="HNHc"/>
    <property type="match status" value="1"/>
</dbReference>
<dbReference type="Proteomes" id="UP000261739">
    <property type="component" value="Unassembled WGS sequence"/>
</dbReference>
<protein>
    <submittedName>
        <fullName evidence="2">HNH endonuclease</fullName>
    </submittedName>
</protein>
<accession>A0A3D4SXB0</accession>
<reference evidence="2 3" key="1">
    <citation type="journal article" date="2018" name="Nat. Biotechnol.">
        <title>A standardized bacterial taxonomy based on genome phylogeny substantially revises the tree of life.</title>
        <authorList>
            <person name="Parks D.H."/>
            <person name="Chuvochina M."/>
            <person name="Waite D.W."/>
            <person name="Rinke C."/>
            <person name="Skarshewski A."/>
            <person name="Chaumeil P.A."/>
            <person name="Hugenholtz P."/>
        </authorList>
    </citation>
    <scope>NUCLEOTIDE SEQUENCE [LARGE SCALE GENOMIC DNA]</scope>
    <source>
        <strain evidence="2">UBA11247</strain>
    </source>
</reference>
<evidence type="ECO:0000313" key="2">
    <source>
        <dbReference type="EMBL" id="HCT13872.1"/>
    </source>
</evidence>
<organism evidence="2 3">
    <name type="scientific">Corynebacterium nuruki</name>
    <dbReference type="NCBI Taxonomy" id="1032851"/>
    <lineage>
        <taxon>Bacteria</taxon>
        <taxon>Bacillati</taxon>
        <taxon>Actinomycetota</taxon>
        <taxon>Actinomycetes</taxon>
        <taxon>Mycobacteriales</taxon>
        <taxon>Corynebacteriaceae</taxon>
        <taxon>Corynebacterium</taxon>
    </lineage>
</organism>
<evidence type="ECO:0000256" key="1">
    <source>
        <dbReference type="SAM" id="MobiDB-lite"/>
    </source>
</evidence>
<sequence>MDTDYMTDTGREIRLEERVISLLPEGEQERYRAQCAARRAEPRWDILQRSLLSQAKVRINRADLDIALVAAPEPETEVARQARVLAADLGVSRGRALTYCDIGTMLVTMPAVHEVLACGAFSFDHLRVLADATCAVDDEHREAVEEDLAALLTPTVPNQAVPGVYTLRRQVTELVGRHQPSARPPDPDETTSPPREPAHQLEFSVDTRSPERTVLHVDLPVDEATGVLRVVDAVAAVRGTSRAAALTELVLGTAGDVSVTLNCYRNLDSGEMHLENTWLSQVATDRWMARVTELCVPGHSETGSYTASEGQRATLAGRDGTCRFPGCDRPAATAQYDHVERWDEDLQDAGRGGKTATWAMQSLCPGCHAMKTRGLWNATLNPDGTCWWTSIDDGHTVVTVPTGPLADAVLTFDRRLQRRVATRAEHNAARLERLAETRAAAEQARDREECPF</sequence>
<proteinExistence type="predicted"/>
<dbReference type="InterPro" id="IPR003615">
    <property type="entry name" value="HNH_nuc"/>
</dbReference>
<gene>
    <name evidence="2" type="ORF">DIW82_03505</name>
</gene>
<name>A0A3D4SXB0_9CORY</name>
<keyword evidence="2" id="KW-0255">Endonuclease</keyword>